<accession>A0AC35GIH2</accession>
<protein>
    <submittedName>
        <fullName evidence="2">ATP-dependent DNA helicase</fullName>
    </submittedName>
</protein>
<reference evidence="2" key="1">
    <citation type="submission" date="2022-11" db="UniProtKB">
        <authorList>
            <consortium name="WormBaseParasite"/>
        </authorList>
    </citation>
    <scope>IDENTIFICATION</scope>
</reference>
<proteinExistence type="predicted"/>
<dbReference type="WBParaSite" id="PS1159_v2.g5466.t1">
    <property type="protein sequence ID" value="PS1159_v2.g5466.t1"/>
    <property type="gene ID" value="PS1159_v2.g5466"/>
</dbReference>
<organism evidence="1 2">
    <name type="scientific">Panagrolaimus sp. PS1159</name>
    <dbReference type="NCBI Taxonomy" id="55785"/>
    <lineage>
        <taxon>Eukaryota</taxon>
        <taxon>Metazoa</taxon>
        <taxon>Ecdysozoa</taxon>
        <taxon>Nematoda</taxon>
        <taxon>Chromadorea</taxon>
        <taxon>Rhabditida</taxon>
        <taxon>Tylenchina</taxon>
        <taxon>Panagrolaimomorpha</taxon>
        <taxon>Panagrolaimoidea</taxon>
        <taxon>Panagrolaimidae</taxon>
        <taxon>Panagrolaimus</taxon>
    </lineage>
</organism>
<sequence>MAPRYALEIMDRLLRDLTKIEEPFGGKILLLGGDFRQLLPVRKNGTRSECVNLSIKNSGHWNKFEKLTLTQNIRADLDEAEFAKFLLQIGEGKTNDSNSNMEFPDGFEIETDLVQEVFGHLIAQQRYEDVASSAILSARNADVDELNKQVVDLLPSRGVKKVHKC</sequence>
<evidence type="ECO:0000313" key="1">
    <source>
        <dbReference type="Proteomes" id="UP000887580"/>
    </source>
</evidence>
<name>A0AC35GIH2_9BILA</name>
<dbReference type="Proteomes" id="UP000887580">
    <property type="component" value="Unplaced"/>
</dbReference>
<evidence type="ECO:0000313" key="2">
    <source>
        <dbReference type="WBParaSite" id="PS1159_v2.g5466.t1"/>
    </source>
</evidence>